<evidence type="ECO:0000259" key="1">
    <source>
        <dbReference type="Pfam" id="PF02589"/>
    </source>
</evidence>
<comment type="caution">
    <text evidence="2">The sequence shown here is derived from an EMBL/GenBank/DDBJ whole genome shotgun (WGS) entry which is preliminary data.</text>
</comment>
<keyword evidence="3" id="KW-1185">Reference proteome</keyword>
<dbReference type="Proteomes" id="UP000659904">
    <property type="component" value="Unassembled WGS sequence"/>
</dbReference>
<organism evidence="2 3">
    <name type="scientific">Catellatospora citrea</name>
    <dbReference type="NCBI Taxonomy" id="53366"/>
    <lineage>
        <taxon>Bacteria</taxon>
        <taxon>Bacillati</taxon>
        <taxon>Actinomycetota</taxon>
        <taxon>Actinomycetes</taxon>
        <taxon>Micromonosporales</taxon>
        <taxon>Micromonosporaceae</taxon>
        <taxon>Catellatospora</taxon>
    </lineage>
</organism>
<protein>
    <recommendedName>
        <fullName evidence="1">LUD domain-containing protein</fullName>
    </recommendedName>
</protein>
<dbReference type="Pfam" id="PF02589">
    <property type="entry name" value="LUD_dom"/>
    <property type="match status" value="1"/>
</dbReference>
<dbReference type="InterPro" id="IPR024185">
    <property type="entry name" value="FTHF_cligase-like_sf"/>
</dbReference>
<dbReference type="InterPro" id="IPR003741">
    <property type="entry name" value="LUD_dom"/>
</dbReference>
<name>A0A8J3K9I0_9ACTN</name>
<feature type="domain" description="LUD" evidence="1">
    <location>
        <begin position="79"/>
        <end position="169"/>
    </location>
</feature>
<dbReference type="EMBL" id="BONH01000019">
    <property type="protein sequence ID" value="GIF99111.1"/>
    <property type="molecule type" value="Genomic_DNA"/>
</dbReference>
<sequence length="172" mass="17840">MNLPELFAERAGDYRAGMHHCTAAELPTVLAGLLAGASRVVLPAGIAEPWLTGLTVATLPDGTPPLTAADLDEAGLSVLTGCAVAIAETGTIVLDAGPGQGRRLLTLVPDHHVCVVRDEQIVADVPDMIAALPEPTRPLTMISGPSATSDIELNRVEGVHGPRRLDIVCVHP</sequence>
<dbReference type="PANTHER" id="PTHR43682">
    <property type="entry name" value="LACTATE UTILIZATION PROTEIN C"/>
    <property type="match status" value="1"/>
</dbReference>
<proteinExistence type="predicted"/>
<dbReference type="Gene3D" id="3.40.50.10420">
    <property type="entry name" value="NagB/RpiA/CoA transferase-like"/>
    <property type="match status" value="1"/>
</dbReference>
<reference evidence="2 3" key="1">
    <citation type="submission" date="2021-01" db="EMBL/GenBank/DDBJ databases">
        <title>Whole genome shotgun sequence of Catellatospora citrea NBRC 14495.</title>
        <authorList>
            <person name="Komaki H."/>
            <person name="Tamura T."/>
        </authorList>
    </citation>
    <scope>NUCLEOTIDE SEQUENCE [LARGE SCALE GENOMIC DNA]</scope>
    <source>
        <strain evidence="2 3">NBRC 14495</strain>
    </source>
</reference>
<dbReference type="InterPro" id="IPR037171">
    <property type="entry name" value="NagB/RpiA_transferase-like"/>
</dbReference>
<dbReference type="AlphaFoldDB" id="A0A8J3K9I0"/>
<evidence type="ECO:0000313" key="2">
    <source>
        <dbReference type="EMBL" id="GIF99111.1"/>
    </source>
</evidence>
<accession>A0A8J3K9I0</accession>
<evidence type="ECO:0000313" key="3">
    <source>
        <dbReference type="Proteomes" id="UP000659904"/>
    </source>
</evidence>
<dbReference type="PANTHER" id="PTHR43682:SF1">
    <property type="entry name" value="LACTATE UTILIZATION PROTEIN C"/>
    <property type="match status" value="1"/>
</dbReference>
<gene>
    <name evidence="2" type="ORF">Cci01nite_42050</name>
</gene>
<dbReference type="SUPFAM" id="SSF100950">
    <property type="entry name" value="NagB/RpiA/CoA transferase-like"/>
    <property type="match status" value="1"/>
</dbReference>
<dbReference type="RefSeq" id="WP_120318892.1">
    <property type="nucleotide sequence ID" value="NZ_BONH01000019.1"/>
</dbReference>